<dbReference type="Gene3D" id="3.40.50.150">
    <property type="entry name" value="Vaccinia Virus protein VP39"/>
    <property type="match status" value="1"/>
</dbReference>
<dbReference type="RefSeq" id="WP_190971026.1">
    <property type="nucleotide sequence ID" value="NZ_JACJTB010000069.1"/>
</dbReference>
<dbReference type="PANTHER" id="PTHR43861:SF1">
    <property type="entry name" value="TRANS-ACONITATE 2-METHYLTRANSFERASE"/>
    <property type="match status" value="1"/>
</dbReference>
<gene>
    <name evidence="4" type="ORF">H6G74_29125</name>
</gene>
<keyword evidence="2" id="KW-0808">Transferase</keyword>
<evidence type="ECO:0000256" key="2">
    <source>
        <dbReference type="ARBA" id="ARBA00022679"/>
    </source>
</evidence>
<evidence type="ECO:0000256" key="1">
    <source>
        <dbReference type="ARBA" id="ARBA00022603"/>
    </source>
</evidence>
<comment type="caution">
    <text evidence="4">The sequence shown here is derived from an EMBL/GenBank/DDBJ whole genome shotgun (WGS) entry which is preliminary data.</text>
</comment>
<dbReference type="GO" id="GO:0008168">
    <property type="term" value="F:methyltransferase activity"/>
    <property type="evidence" value="ECO:0007669"/>
    <property type="project" value="UniProtKB-KW"/>
</dbReference>
<evidence type="ECO:0000313" key="4">
    <source>
        <dbReference type="EMBL" id="MBD2598360.1"/>
    </source>
</evidence>
<dbReference type="Pfam" id="PF13649">
    <property type="entry name" value="Methyltransf_25"/>
    <property type="match status" value="1"/>
</dbReference>
<reference evidence="4 5" key="1">
    <citation type="journal article" date="2020" name="ISME J.">
        <title>Comparative genomics reveals insights into cyanobacterial evolution and habitat adaptation.</title>
        <authorList>
            <person name="Chen M.Y."/>
            <person name="Teng W.K."/>
            <person name="Zhao L."/>
            <person name="Hu C.X."/>
            <person name="Zhou Y.K."/>
            <person name="Han B.P."/>
            <person name="Song L.R."/>
            <person name="Shu W.S."/>
        </authorList>
    </citation>
    <scope>NUCLEOTIDE SEQUENCE [LARGE SCALE GENOMIC DNA]</scope>
    <source>
        <strain evidence="4 5">FACHB-130</strain>
    </source>
</reference>
<dbReference type="PROSITE" id="PS51608">
    <property type="entry name" value="SAM_MT_UBIE"/>
    <property type="match status" value="1"/>
</dbReference>
<dbReference type="InterPro" id="IPR029063">
    <property type="entry name" value="SAM-dependent_MTases_sf"/>
</dbReference>
<dbReference type="EMBL" id="JACJTB010000069">
    <property type="protein sequence ID" value="MBD2598360.1"/>
    <property type="molecule type" value="Genomic_DNA"/>
</dbReference>
<dbReference type="InterPro" id="IPR004033">
    <property type="entry name" value="UbiE/COQ5_MeTrFase"/>
</dbReference>
<feature type="domain" description="Methyltransferase" evidence="3">
    <location>
        <begin position="50"/>
        <end position="146"/>
    </location>
</feature>
<name>A0ABR8G5G0_9NOSO</name>
<accession>A0ABR8G5G0</accession>
<dbReference type="PANTHER" id="PTHR43861">
    <property type="entry name" value="TRANS-ACONITATE 2-METHYLTRANSFERASE-RELATED"/>
    <property type="match status" value="1"/>
</dbReference>
<evidence type="ECO:0000313" key="5">
    <source>
        <dbReference type="Proteomes" id="UP000603457"/>
    </source>
</evidence>
<dbReference type="SUPFAM" id="SSF53335">
    <property type="entry name" value="S-adenosyl-L-methionine-dependent methyltransferases"/>
    <property type="match status" value="1"/>
</dbReference>
<organism evidence="4 5">
    <name type="scientific">Nostoc spongiaeforme FACHB-130</name>
    <dbReference type="NCBI Taxonomy" id="1357510"/>
    <lineage>
        <taxon>Bacteria</taxon>
        <taxon>Bacillati</taxon>
        <taxon>Cyanobacteriota</taxon>
        <taxon>Cyanophyceae</taxon>
        <taxon>Nostocales</taxon>
        <taxon>Nostocaceae</taxon>
        <taxon>Nostoc</taxon>
    </lineage>
</organism>
<proteinExistence type="predicted"/>
<keyword evidence="5" id="KW-1185">Reference proteome</keyword>
<protein>
    <submittedName>
        <fullName evidence="4">Class I SAM-dependent methyltransferase</fullName>
    </submittedName>
</protein>
<dbReference type="CDD" id="cd02440">
    <property type="entry name" value="AdoMet_MTases"/>
    <property type="match status" value="1"/>
</dbReference>
<dbReference type="InterPro" id="IPR041698">
    <property type="entry name" value="Methyltransf_25"/>
</dbReference>
<dbReference type="GO" id="GO:0032259">
    <property type="term" value="P:methylation"/>
    <property type="evidence" value="ECO:0007669"/>
    <property type="project" value="UniProtKB-KW"/>
</dbReference>
<evidence type="ECO:0000259" key="3">
    <source>
        <dbReference type="Pfam" id="PF13649"/>
    </source>
</evidence>
<sequence>MTDQLRLSDYKQQIADLFNRRSPTYDQSEWHLQIAHRLVEYAQLRPGDQVLDIATGTAMAAIAAAQVVGAGGKVVGIDISSGMLEQAQQKAAALGLRNIEFQLADAESLNFPANSFDCILCSSALIWMENFTGALHHWHQFLKPGGLLGFHAFADTAFIASIVVQKVLAKYGISLYLNQPTGTTEKCRHLLEAAGYDCIEIISEQYGSYISLEQAKGMWLGSSYPAPGQFPNPFSQLSTQEVEQVKAEFELELAALETAQGIWNDITTFFTFGRKPVIQ</sequence>
<keyword evidence="1 4" id="KW-0489">Methyltransferase</keyword>
<dbReference type="Proteomes" id="UP000603457">
    <property type="component" value="Unassembled WGS sequence"/>
</dbReference>